<evidence type="ECO:0000313" key="1">
    <source>
        <dbReference type="EMBL" id="CAI2180193.1"/>
    </source>
</evidence>
<sequence>MLKTFKNNIIVNEQTVKEYVAIFMKTVVDHIQMYANASAQLCVEAILNGLFSAGGPSIRCTISEFVSCWFFIRWTGTPEKPKVESSRQYNCNFENEMQKEKNVASHIVVSRITRRCVEI</sequence>
<comment type="caution">
    <text evidence="1">The sequence shown here is derived from an EMBL/GenBank/DDBJ whole genome shotgun (WGS) entry which is preliminary data.</text>
</comment>
<organism evidence="1 2">
    <name type="scientific">Funneliformis geosporum</name>
    <dbReference type="NCBI Taxonomy" id="1117311"/>
    <lineage>
        <taxon>Eukaryota</taxon>
        <taxon>Fungi</taxon>
        <taxon>Fungi incertae sedis</taxon>
        <taxon>Mucoromycota</taxon>
        <taxon>Glomeromycotina</taxon>
        <taxon>Glomeromycetes</taxon>
        <taxon>Glomerales</taxon>
        <taxon>Glomeraceae</taxon>
        <taxon>Funneliformis</taxon>
    </lineage>
</organism>
<name>A0A9W4SV30_9GLOM</name>
<dbReference type="EMBL" id="CAMKVN010002233">
    <property type="protein sequence ID" value="CAI2180193.1"/>
    <property type="molecule type" value="Genomic_DNA"/>
</dbReference>
<keyword evidence="2" id="KW-1185">Reference proteome</keyword>
<dbReference type="AlphaFoldDB" id="A0A9W4SV30"/>
<dbReference type="Proteomes" id="UP001153678">
    <property type="component" value="Unassembled WGS sequence"/>
</dbReference>
<evidence type="ECO:0000313" key="2">
    <source>
        <dbReference type="Proteomes" id="UP001153678"/>
    </source>
</evidence>
<protein>
    <submittedName>
        <fullName evidence="1">3387_t:CDS:1</fullName>
    </submittedName>
</protein>
<proteinExistence type="predicted"/>
<dbReference type="OrthoDB" id="2367745at2759"/>
<reference evidence="1" key="1">
    <citation type="submission" date="2022-08" db="EMBL/GenBank/DDBJ databases">
        <authorList>
            <person name="Kallberg Y."/>
            <person name="Tangrot J."/>
            <person name="Rosling A."/>
        </authorList>
    </citation>
    <scope>NUCLEOTIDE SEQUENCE</scope>
    <source>
        <strain evidence="1">Wild A</strain>
    </source>
</reference>
<gene>
    <name evidence="1" type="ORF">FWILDA_LOCUS9463</name>
</gene>
<accession>A0A9W4SV30</accession>